<proteinExistence type="predicted"/>
<feature type="transmembrane region" description="Helical" evidence="1">
    <location>
        <begin position="185"/>
        <end position="208"/>
    </location>
</feature>
<feature type="non-terminal residue" evidence="2">
    <location>
        <position position="1"/>
    </location>
</feature>
<feature type="non-terminal residue" evidence="2">
    <location>
        <position position="546"/>
    </location>
</feature>
<evidence type="ECO:0000313" key="3">
    <source>
        <dbReference type="Proteomes" id="UP000187158"/>
    </source>
</evidence>
<evidence type="ECO:0008006" key="4">
    <source>
        <dbReference type="Google" id="ProtNLM"/>
    </source>
</evidence>
<name>A0ABX3GDF7_9BACL</name>
<evidence type="ECO:0000256" key="1">
    <source>
        <dbReference type="SAM" id="Phobius"/>
    </source>
</evidence>
<comment type="caution">
    <text evidence="2">The sequence shown here is derived from an EMBL/GenBank/DDBJ whole genome shotgun (WGS) entry which is preliminary data.</text>
</comment>
<feature type="transmembrane region" description="Helical" evidence="1">
    <location>
        <begin position="59"/>
        <end position="83"/>
    </location>
</feature>
<keyword evidence="1" id="KW-0812">Transmembrane</keyword>
<evidence type="ECO:0000313" key="2">
    <source>
        <dbReference type="EMBL" id="OMC95451.1"/>
    </source>
</evidence>
<keyword evidence="1" id="KW-0472">Membrane</keyword>
<reference evidence="2 3" key="1">
    <citation type="submission" date="2016-11" db="EMBL/GenBank/DDBJ databases">
        <title>Paenibacillus species isolates.</title>
        <authorList>
            <person name="Beno S.M."/>
        </authorList>
    </citation>
    <scope>NUCLEOTIDE SEQUENCE [LARGE SCALE GENOMIC DNA]</scope>
    <source>
        <strain evidence="2 3">FSL H7-0433</strain>
    </source>
</reference>
<dbReference type="Proteomes" id="UP000187158">
    <property type="component" value="Unassembled WGS sequence"/>
</dbReference>
<keyword evidence="3" id="KW-1185">Reference proteome</keyword>
<accession>A0ABX3GDF7</accession>
<dbReference type="EMBL" id="MPVP01000648">
    <property type="protein sequence ID" value="OMC95451.1"/>
    <property type="molecule type" value="Genomic_DNA"/>
</dbReference>
<feature type="transmembrane region" description="Helical" evidence="1">
    <location>
        <begin position="90"/>
        <end position="110"/>
    </location>
</feature>
<keyword evidence="1" id="KW-1133">Transmembrane helix</keyword>
<sequence length="546" mass="61514">DEEWKTATMMATFPYRTWEMEAARLLCAVTLPLAAALVPMGAYVWLVVNDGISWGMREWYTSAVLASFAIPMLFATVIAYLIGILIRKRYSYLISFVLLLSLAIILPEFFKTDRPSFSLPPHTQIWFDYSLVKYIGKSYSRMWGFIYDSAFWLHRGIVAALAAGMVMTVLLVVCRRRRERVKAWLVYPTMLILGAALLWAGSAMYGYLQERADIADANERFYRERLTSANDITQQRELEQLLVAGIAAGKYSEADIEEMSRITLNTNGNTSNPLSVSHIKDLLVGMKFQDLHINSYKLNLELLPRHGLEIQATMQARNGQAATLERFPIMLRHIFDVQELKVNGAAAAYEWEEATDVLWIKPATDVMPGEHMEIEMTYSGTLNDWRHYYSVAPSRDRWEQIAVVDDNRIFLPAFYGWYPVIGNSRLSELLTDHYEWGRHATDILDTQLPRPMAGFEVAITGPSGLKLFSNASVITSKMAGEKGATITRLELEEASGLTLFGGDLQLAEATADGKTFRLLASGQLPARSVEEAAQFAARHYAQAAHT</sequence>
<organism evidence="2 3">
    <name type="scientific">Paenibacillus odorifer</name>
    <dbReference type="NCBI Taxonomy" id="189426"/>
    <lineage>
        <taxon>Bacteria</taxon>
        <taxon>Bacillati</taxon>
        <taxon>Bacillota</taxon>
        <taxon>Bacilli</taxon>
        <taxon>Bacillales</taxon>
        <taxon>Paenibacillaceae</taxon>
        <taxon>Paenibacillus</taxon>
    </lineage>
</organism>
<feature type="transmembrane region" description="Helical" evidence="1">
    <location>
        <begin position="152"/>
        <end position="173"/>
    </location>
</feature>
<protein>
    <recommendedName>
        <fullName evidence="4">ABC transporter permease</fullName>
    </recommendedName>
</protein>
<gene>
    <name evidence="2" type="ORF">BSO21_33820</name>
</gene>
<feature type="transmembrane region" description="Helical" evidence="1">
    <location>
        <begin position="25"/>
        <end position="47"/>
    </location>
</feature>